<protein>
    <recommendedName>
        <fullName evidence="1">Replication protein A 70 kDa DNA-binding subunit B/D first OB fold domain-containing protein</fullName>
    </recommendedName>
</protein>
<dbReference type="InterPro" id="IPR003871">
    <property type="entry name" value="RFA1B/D_OB_1st"/>
</dbReference>
<dbReference type="EMBL" id="HE601749">
    <property type="protein sequence ID" value="CCD74478.1"/>
    <property type="molecule type" value="Genomic_DNA"/>
</dbReference>
<reference evidence="2" key="1">
    <citation type="journal article" date="2013" name="New Phytol.">
        <title>Plant Defensin type 1 (PDF1): protein promiscuity and expression variation within the Arabidopsis genus shed light on zinc tolerance acquisition in Arabidopsis halleri.</title>
        <authorList>
            <person name="Shahzad Z."/>
            <person name="Ranwez V."/>
            <person name="Fizames C."/>
            <person name="Marques L."/>
            <person name="Le Martret B."/>
            <person name="Alassimone J."/>
            <person name="Gode C."/>
            <person name="Lacombe E."/>
            <person name="Castillo T."/>
            <person name="Saumitou-Laprade P."/>
            <person name="Berthomieu P."/>
            <person name="Gosti F."/>
        </authorList>
    </citation>
    <scope>NUCLEOTIDE SEQUENCE</scope>
    <source>
        <tissue evidence="2">Leaves</tissue>
    </source>
</reference>
<dbReference type="PANTHER" id="PTHR47165">
    <property type="entry name" value="OS03G0429900 PROTEIN"/>
    <property type="match status" value="1"/>
</dbReference>
<dbReference type="CDD" id="cd04480">
    <property type="entry name" value="RPA1_DBD_A_like"/>
    <property type="match status" value="1"/>
</dbReference>
<organism evidence="2">
    <name type="scientific">Arabidopsis halleri subsp. halleri</name>
    <name type="common">Arabis halleri</name>
    <dbReference type="NCBI Taxonomy" id="81971"/>
    <lineage>
        <taxon>Eukaryota</taxon>
        <taxon>Viridiplantae</taxon>
        <taxon>Streptophyta</taxon>
        <taxon>Embryophyta</taxon>
        <taxon>Tracheophyta</taxon>
        <taxon>Spermatophyta</taxon>
        <taxon>Magnoliopsida</taxon>
        <taxon>eudicotyledons</taxon>
        <taxon>Gunneridae</taxon>
        <taxon>Pentapetalae</taxon>
        <taxon>rosids</taxon>
        <taxon>malvids</taxon>
        <taxon>Brassicales</taxon>
        <taxon>Brassicaceae</taxon>
        <taxon>Camelineae</taxon>
        <taxon>Arabidopsis</taxon>
    </lineage>
</organism>
<dbReference type="Pfam" id="PF02721">
    <property type="entry name" value="DUF223"/>
    <property type="match status" value="1"/>
</dbReference>
<evidence type="ECO:0000259" key="1">
    <source>
        <dbReference type="Pfam" id="PF02721"/>
    </source>
</evidence>
<feature type="domain" description="Replication protein A 70 kDa DNA-binding subunit B/D first OB fold" evidence="1">
    <location>
        <begin position="49"/>
        <end position="133"/>
    </location>
</feature>
<proteinExistence type="predicted"/>
<name>I0J3B8_ARAHH</name>
<dbReference type="CDD" id="cd04481">
    <property type="entry name" value="RPA1_DBD_B_like"/>
    <property type="match status" value="2"/>
</dbReference>
<dbReference type="SUPFAM" id="SSF50249">
    <property type="entry name" value="Nucleic acid-binding proteins"/>
    <property type="match status" value="1"/>
</dbReference>
<sequence>MRYRMFDDVSLLHSSKTDWLIRVRVLNIWHHEERGLGTSLEVILSDSKVKVLNKWRDRSARGRRSVRMVLADERDHRIEAKIKYKDIFRFDSKFKDGDWVAIHHFLLKTVTEDRRTTRHDYRIVFLETTILNKIPPKDALEHTFSDVSFPEVLGDTLDKTYLISLIGFVVDPGELHYFDPSRQTYDFAVLVFDIQDHDNNVIQCIAIGSFAEQFHNEWRRARGERIVCVLQWWGIHRSSVFYTFVLAWKKKSAYLYNDVAGYTTSGKNVVQTVGKCSKLDINPDMPEVEEFLEILAAEEANEAALNPDMITKKIKVKIVRRFVCPALRDRLVEFILADSMHQKIHALLDVDVAQRFSSILIEGNCILLSEFNFRDVKEGRLDPNYCVDLIGKLVRTIDFRASVLLGVNRRFFFQIEDRRFLNDMASCVDDVKIIIIRFAKLELFEGTIHVTATERCTQFLFNHICPEETKIEATITGGPFDHDNITGLREDTWYFLSDFLVLYLPELMSNTSNMFRIWFHRPTKMTITYERSARKCIEPERFSRIRGWRILTEIPIDTVGFIVYIDRLIRIPYVSGQYERGIGCNCVYFIIKNHRGLRLRCCAIGDLADYFMRVWVNREYGHSYLRDPVFCVLRFWHVEEYKGKPCLMNRVGCSRFYLDPEFYELEEIKERTLSTAYAWAATNSRCSDFDD</sequence>
<accession>I0J3B8</accession>
<dbReference type="AlphaFoldDB" id="I0J3B8"/>
<dbReference type="PANTHER" id="PTHR47165:SF4">
    <property type="entry name" value="OS03G0429900 PROTEIN"/>
    <property type="match status" value="1"/>
</dbReference>
<dbReference type="InterPro" id="IPR012340">
    <property type="entry name" value="NA-bd_OB-fold"/>
</dbReference>
<dbReference type="Gene3D" id="2.40.50.140">
    <property type="entry name" value="Nucleic acid-binding proteins"/>
    <property type="match status" value="3"/>
</dbReference>
<evidence type="ECO:0000313" key="2">
    <source>
        <dbReference type="EMBL" id="CCD74478.1"/>
    </source>
</evidence>